<keyword evidence="1" id="KW-0175">Coiled coil</keyword>
<dbReference type="OrthoDB" id="5348724at2"/>
<dbReference type="RefSeq" id="WP_101183838.1">
    <property type="nucleotide sequence ID" value="NZ_CP031218.1"/>
</dbReference>
<dbReference type="KEGG" id="ahs:AHALO_1571"/>
<keyword evidence="2" id="KW-1133">Transmembrane helix</keyword>
<comment type="caution">
    <text evidence="3">The sequence shown here is derived from an EMBL/GenBank/DDBJ whole genome shotgun (WGS) entry which is preliminary data.</text>
</comment>
<evidence type="ECO:0000256" key="2">
    <source>
        <dbReference type="SAM" id="Phobius"/>
    </source>
</evidence>
<keyword evidence="4" id="KW-1185">Reference proteome</keyword>
<sequence length="243" mass="27865">MARCEDNFNPWPSFVDIFSSVILVMLLFLLVTLVNLGYYAQFKFKVSYTGSIATDDLILNSNPSQEQDPVRNKILRSKKEVQEVVDNLQKKIVVLQEQLEQTKSTVKNTKNLESPGIDYAEQIDDQKESAQKTFETDKYMIVTFKGNEVFVDDAIIKKIKTFTKDIKTKVGEHKIYITAVDPKNQVSATVAKQISLGRTISTRNLIRKFGYKKRDVRVDLLSKVEIKESIDDKNGYIVIRVEK</sequence>
<dbReference type="Proteomes" id="UP000233248">
    <property type="component" value="Unassembled WGS sequence"/>
</dbReference>
<keyword evidence="2" id="KW-0812">Transmembrane</keyword>
<accession>A0A2N1J4W9</accession>
<reference evidence="3 4" key="1">
    <citation type="submission" date="2017-09" db="EMBL/GenBank/DDBJ databases">
        <title>Genomics of the genus Arcobacter.</title>
        <authorList>
            <person name="Perez-Cataluna A."/>
            <person name="Figueras M.J."/>
            <person name="Salas-Masso N."/>
        </authorList>
    </citation>
    <scope>NUCLEOTIDE SEQUENCE [LARGE SCALE GENOMIC DNA]</scope>
    <source>
        <strain evidence="3 4">DSM 18005</strain>
    </source>
</reference>
<feature type="coiled-coil region" evidence="1">
    <location>
        <begin position="71"/>
        <end position="112"/>
    </location>
</feature>
<keyword evidence="2" id="KW-0472">Membrane</keyword>
<protein>
    <submittedName>
        <fullName evidence="3">Uncharacterized protein</fullName>
    </submittedName>
</protein>
<dbReference type="AlphaFoldDB" id="A0A2N1J4W9"/>
<evidence type="ECO:0000313" key="3">
    <source>
        <dbReference type="EMBL" id="PKI81593.1"/>
    </source>
</evidence>
<dbReference type="EMBL" id="NXIF01000012">
    <property type="protein sequence ID" value="PKI81593.1"/>
    <property type="molecule type" value="Genomic_DNA"/>
</dbReference>
<gene>
    <name evidence="3" type="ORF">CP960_03450</name>
</gene>
<evidence type="ECO:0000256" key="1">
    <source>
        <dbReference type="SAM" id="Coils"/>
    </source>
</evidence>
<organism evidence="3 4">
    <name type="scientific">Malaciobacter halophilus</name>
    <dbReference type="NCBI Taxonomy" id="197482"/>
    <lineage>
        <taxon>Bacteria</taxon>
        <taxon>Pseudomonadati</taxon>
        <taxon>Campylobacterota</taxon>
        <taxon>Epsilonproteobacteria</taxon>
        <taxon>Campylobacterales</taxon>
        <taxon>Arcobacteraceae</taxon>
        <taxon>Malaciobacter</taxon>
    </lineage>
</organism>
<proteinExistence type="predicted"/>
<name>A0A2N1J4W9_9BACT</name>
<evidence type="ECO:0000313" key="4">
    <source>
        <dbReference type="Proteomes" id="UP000233248"/>
    </source>
</evidence>
<feature type="transmembrane region" description="Helical" evidence="2">
    <location>
        <begin position="17"/>
        <end position="38"/>
    </location>
</feature>